<organism evidence="1 2">
    <name type="scientific">Sorghum bicolor</name>
    <name type="common">Sorghum</name>
    <name type="synonym">Sorghum vulgare</name>
    <dbReference type="NCBI Taxonomy" id="4558"/>
    <lineage>
        <taxon>Eukaryota</taxon>
        <taxon>Viridiplantae</taxon>
        <taxon>Streptophyta</taxon>
        <taxon>Embryophyta</taxon>
        <taxon>Tracheophyta</taxon>
        <taxon>Spermatophyta</taxon>
        <taxon>Magnoliopsida</taxon>
        <taxon>Liliopsida</taxon>
        <taxon>Poales</taxon>
        <taxon>Poaceae</taxon>
        <taxon>PACMAD clade</taxon>
        <taxon>Panicoideae</taxon>
        <taxon>Andropogonodae</taxon>
        <taxon>Andropogoneae</taxon>
        <taxon>Sorghinae</taxon>
        <taxon>Sorghum</taxon>
    </lineage>
</organism>
<comment type="caution">
    <text evidence="1">The sequence shown here is derived from an EMBL/GenBank/DDBJ whole genome shotgun (WGS) entry which is preliminary data.</text>
</comment>
<dbReference type="Proteomes" id="UP000807115">
    <property type="component" value="Chromosome 5"/>
</dbReference>
<dbReference type="PANTHER" id="PTHR33127:SF33">
    <property type="entry name" value="DUF295 DOMAIN-CONTAINING PROTEIN"/>
    <property type="match status" value="1"/>
</dbReference>
<evidence type="ECO:0000313" key="1">
    <source>
        <dbReference type="EMBL" id="KAG0528379.1"/>
    </source>
</evidence>
<proteinExistence type="predicted"/>
<reference evidence="1" key="2">
    <citation type="submission" date="2020-10" db="EMBL/GenBank/DDBJ databases">
        <authorList>
            <person name="Cooper E.A."/>
            <person name="Brenton Z.W."/>
            <person name="Flinn B.S."/>
            <person name="Jenkins J."/>
            <person name="Shu S."/>
            <person name="Flowers D."/>
            <person name="Luo F."/>
            <person name="Wang Y."/>
            <person name="Xia P."/>
            <person name="Barry K."/>
            <person name="Daum C."/>
            <person name="Lipzen A."/>
            <person name="Yoshinaga Y."/>
            <person name="Schmutz J."/>
            <person name="Saski C."/>
            <person name="Vermerris W."/>
            <person name="Kresovich S."/>
        </authorList>
    </citation>
    <scope>NUCLEOTIDE SEQUENCE</scope>
</reference>
<dbReference type="EMBL" id="CM027684">
    <property type="protein sequence ID" value="KAG0528379.1"/>
    <property type="molecule type" value="Genomic_DNA"/>
</dbReference>
<gene>
    <name evidence="1" type="ORF">BDA96_05G006000</name>
</gene>
<dbReference type="PANTHER" id="PTHR33127">
    <property type="entry name" value="TRANSMEMBRANE PROTEIN"/>
    <property type="match status" value="1"/>
</dbReference>
<evidence type="ECO:0008006" key="3">
    <source>
        <dbReference type="Google" id="ProtNLM"/>
    </source>
</evidence>
<name>A0A921QVA5_SORBI</name>
<evidence type="ECO:0000313" key="2">
    <source>
        <dbReference type="Proteomes" id="UP000807115"/>
    </source>
</evidence>
<reference evidence="1" key="1">
    <citation type="journal article" date="2019" name="BMC Genomics">
        <title>A new reference genome for Sorghum bicolor reveals high levels of sequence similarity between sweet and grain genotypes: implications for the genetics of sugar metabolism.</title>
        <authorList>
            <person name="Cooper E.A."/>
            <person name="Brenton Z.W."/>
            <person name="Flinn B.S."/>
            <person name="Jenkins J."/>
            <person name="Shu S."/>
            <person name="Flowers D."/>
            <person name="Luo F."/>
            <person name="Wang Y."/>
            <person name="Xia P."/>
            <person name="Barry K."/>
            <person name="Daum C."/>
            <person name="Lipzen A."/>
            <person name="Yoshinaga Y."/>
            <person name="Schmutz J."/>
            <person name="Saski C."/>
            <person name="Vermerris W."/>
            <person name="Kresovich S."/>
        </authorList>
    </citation>
    <scope>NUCLEOTIDE SEQUENCE</scope>
</reference>
<dbReference type="AlphaFoldDB" id="A0A921QVA5"/>
<protein>
    <recommendedName>
        <fullName evidence="3">DUF295 domain-containing protein</fullName>
    </recommendedName>
</protein>
<sequence length="288" mass="32604">MAVEHADDATKFGSSMSSYLPLLVFHHQLADDQAQDNEDEMLMFSISKQSLHRNMERGHVTAGSSSMYCWSTPQGWILLAQDHDTLPLPDIVEEEHQIPDHSKCLLSHKDPAHPGCVVVLFSRVAPELWYCHTATGDDNSSSRWRHCTYDVGNYPSIPKPQKGKKARRRRRPIKNKFSIHLVDLPEGLSSGTHWFVESHDQLFVVTIGFVDFNPNNIGAIEDSNMAASCPASALGLKANQIFFMKNFMDDDGDLCIFDLETNTQEIIQVHSREDLILFRKPFWIVPPS</sequence>
<accession>A0A921QVA5</accession>